<organism evidence="1 2">
    <name type="scientific">Calocera cornea HHB12733</name>
    <dbReference type="NCBI Taxonomy" id="1353952"/>
    <lineage>
        <taxon>Eukaryota</taxon>
        <taxon>Fungi</taxon>
        <taxon>Dikarya</taxon>
        <taxon>Basidiomycota</taxon>
        <taxon>Agaricomycotina</taxon>
        <taxon>Dacrymycetes</taxon>
        <taxon>Dacrymycetales</taxon>
        <taxon>Dacrymycetaceae</taxon>
        <taxon>Calocera</taxon>
    </lineage>
</organism>
<evidence type="ECO:0000313" key="1">
    <source>
        <dbReference type="EMBL" id="KZT44655.1"/>
    </source>
</evidence>
<sequence>MDRVMHNFVAERQPDFQPTGAAPPLRFAVGYQPPADDQTLAQGIIFRWELWNIEDIVLAGSNDINPAPTDTEAEWFLARYAVPLLALRQLAIRSRASGKPIRAHGCVRDAMVRFPAYLQRLGNRMHMWMFMQPLIRKADPGFARIGSNELNDW</sequence>
<dbReference type="InParanoid" id="A0A166JES9"/>
<protein>
    <submittedName>
        <fullName evidence="1">Uncharacterized protein</fullName>
    </submittedName>
</protein>
<feature type="non-terminal residue" evidence="1">
    <location>
        <position position="153"/>
    </location>
</feature>
<accession>A0A166JES9</accession>
<keyword evidence="2" id="KW-1185">Reference proteome</keyword>
<dbReference type="Proteomes" id="UP000076842">
    <property type="component" value="Unassembled WGS sequence"/>
</dbReference>
<name>A0A166JES9_9BASI</name>
<proteinExistence type="predicted"/>
<reference evidence="1 2" key="1">
    <citation type="journal article" date="2016" name="Mol. Biol. Evol.">
        <title>Comparative Genomics of Early-Diverging Mushroom-Forming Fungi Provides Insights into the Origins of Lignocellulose Decay Capabilities.</title>
        <authorList>
            <person name="Nagy L.G."/>
            <person name="Riley R."/>
            <person name="Tritt A."/>
            <person name="Adam C."/>
            <person name="Daum C."/>
            <person name="Floudas D."/>
            <person name="Sun H."/>
            <person name="Yadav J.S."/>
            <person name="Pangilinan J."/>
            <person name="Larsson K.H."/>
            <person name="Matsuura K."/>
            <person name="Barry K."/>
            <person name="Labutti K."/>
            <person name="Kuo R."/>
            <person name="Ohm R.A."/>
            <person name="Bhattacharya S.S."/>
            <person name="Shirouzu T."/>
            <person name="Yoshinaga Y."/>
            <person name="Martin F.M."/>
            <person name="Grigoriev I.V."/>
            <person name="Hibbett D.S."/>
        </authorList>
    </citation>
    <scope>NUCLEOTIDE SEQUENCE [LARGE SCALE GENOMIC DNA]</scope>
    <source>
        <strain evidence="1 2">HHB12733</strain>
    </source>
</reference>
<dbReference type="OrthoDB" id="3400366at2759"/>
<gene>
    <name evidence="1" type="ORF">CALCODRAFT_489207</name>
</gene>
<dbReference type="AlphaFoldDB" id="A0A166JES9"/>
<evidence type="ECO:0000313" key="2">
    <source>
        <dbReference type="Proteomes" id="UP000076842"/>
    </source>
</evidence>
<dbReference type="EMBL" id="KV424446">
    <property type="protein sequence ID" value="KZT44655.1"/>
    <property type="molecule type" value="Genomic_DNA"/>
</dbReference>